<dbReference type="Gene3D" id="2.100.10.30">
    <property type="entry name" value="Jacalin-like lectin domain"/>
    <property type="match status" value="1"/>
</dbReference>
<dbReference type="PANTHER" id="PTHR21054:SF2">
    <property type="entry name" value="MIP04191P"/>
    <property type="match status" value="1"/>
</dbReference>
<feature type="region of interest" description="Disordered" evidence="1">
    <location>
        <begin position="409"/>
        <end position="430"/>
    </location>
</feature>
<dbReference type="InterPro" id="IPR021917">
    <property type="entry name" value="Unchr_Zn-peptidase-like"/>
</dbReference>
<dbReference type="OrthoDB" id="74460at2759"/>
<reference evidence="2 3" key="1">
    <citation type="journal article" date="2018" name="Mol. Biol. Evol.">
        <title>Broad Genomic Sampling Reveals a Smut Pathogenic Ancestry of the Fungal Clade Ustilaginomycotina.</title>
        <authorList>
            <person name="Kijpornyongpan T."/>
            <person name="Mondo S.J."/>
            <person name="Barry K."/>
            <person name="Sandor L."/>
            <person name="Lee J."/>
            <person name="Lipzen A."/>
            <person name="Pangilinan J."/>
            <person name="LaButti K."/>
            <person name="Hainaut M."/>
            <person name="Henrissat B."/>
            <person name="Grigoriev I.V."/>
            <person name="Spatafora J.W."/>
            <person name="Aime M.C."/>
        </authorList>
    </citation>
    <scope>NUCLEOTIDE SEQUENCE [LARGE SCALE GENOMIC DNA]</scope>
    <source>
        <strain evidence="2 3">MCA 4198</strain>
    </source>
</reference>
<evidence type="ECO:0000313" key="2">
    <source>
        <dbReference type="EMBL" id="PWN88246.1"/>
    </source>
</evidence>
<dbReference type="FunCoup" id="A0A316YGK1">
    <property type="interactions" value="6"/>
</dbReference>
<dbReference type="InterPro" id="IPR036404">
    <property type="entry name" value="Jacalin-like_lectin_dom_sf"/>
</dbReference>
<evidence type="ECO:0000313" key="3">
    <source>
        <dbReference type="Proteomes" id="UP000245768"/>
    </source>
</evidence>
<keyword evidence="3" id="KW-1185">Reference proteome</keyword>
<feature type="compositionally biased region" description="Low complexity" evidence="1">
    <location>
        <begin position="123"/>
        <end position="136"/>
    </location>
</feature>
<feature type="region of interest" description="Disordered" evidence="1">
    <location>
        <begin position="122"/>
        <end position="141"/>
    </location>
</feature>
<dbReference type="Pfam" id="PF12044">
    <property type="entry name" value="Metallopep"/>
    <property type="match status" value="2"/>
</dbReference>
<dbReference type="InterPro" id="IPR053002">
    <property type="entry name" value="Metalloproteinase_M10B"/>
</dbReference>
<feature type="region of interest" description="Disordered" evidence="1">
    <location>
        <begin position="146"/>
        <end position="176"/>
    </location>
</feature>
<feature type="compositionally biased region" description="Basic and acidic residues" evidence="1">
    <location>
        <begin position="152"/>
        <end position="162"/>
    </location>
</feature>
<organism evidence="2 3">
    <name type="scientific">Acaromyces ingoldii</name>
    <dbReference type="NCBI Taxonomy" id="215250"/>
    <lineage>
        <taxon>Eukaryota</taxon>
        <taxon>Fungi</taxon>
        <taxon>Dikarya</taxon>
        <taxon>Basidiomycota</taxon>
        <taxon>Ustilaginomycotina</taxon>
        <taxon>Exobasidiomycetes</taxon>
        <taxon>Exobasidiales</taxon>
        <taxon>Cryptobasidiaceae</taxon>
        <taxon>Acaromyces</taxon>
    </lineage>
</organism>
<dbReference type="EMBL" id="KZ819638">
    <property type="protein sequence ID" value="PWN88246.1"/>
    <property type="molecule type" value="Genomic_DNA"/>
</dbReference>
<accession>A0A316YGK1</accession>
<dbReference type="RefSeq" id="XP_025375444.1">
    <property type="nucleotide sequence ID" value="XM_025522338.1"/>
</dbReference>
<proteinExistence type="predicted"/>
<dbReference type="Proteomes" id="UP000245768">
    <property type="component" value="Unassembled WGS sequence"/>
</dbReference>
<gene>
    <name evidence="2" type="ORF">FA10DRAFT_268451</name>
</gene>
<evidence type="ECO:0008006" key="4">
    <source>
        <dbReference type="Google" id="ProtNLM"/>
    </source>
</evidence>
<evidence type="ECO:0000256" key="1">
    <source>
        <dbReference type="SAM" id="MobiDB-lite"/>
    </source>
</evidence>
<name>A0A316YGK1_9BASI</name>
<dbReference type="GeneID" id="37044254"/>
<protein>
    <recommendedName>
        <fullName evidence="4">Jacalin-type lectin domain-containing protein</fullName>
    </recommendedName>
</protein>
<dbReference type="InParanoid" id="A0A316YGK1"/>
<sequence length="729" mass="80247">MFEVRFDNIANNETVYTRLVILSGSVLEGGGEDGYLTVESLEPSARLHPIEDAAWQTWEVNAGYFKILLPLVLGQNEVRVRFRSSSSGRDEAEVTLRLTYERDMRVPPLQLCMLAASDSPLYSTTSNSTDDGGSNNKMESLKRKMLGNSSRRKYELPHDEAGPRALVDAPPGHAREKLRRGGLDEIKRRLCLQVYLWQAFHAEEMRRHGLDRRAFQLEDTTIAPAQRPLSLLADVHLLRSKHTLAEFLDKDNAQQQKNAKNGGAMHVFAGEAIREAVETGTAPFHRDSPLAVLILDTRWDYEASLLRGHAAVGAATRDDFSYGVMGSHFLWSAPSNLNEVTFAFTNEAKTETQFVVNDLNECPTAWQTLNIGSGAMLHEVGHALDNPHWPDGIMARGYVEFNRAFCTREPPRAPASKGTKPITPNNDAGKNHLHRCQAVRAFHHPCFRIPADLEQWGPHAASTSITPGLTGQGPTLSNESGIASIEISVGETHKTHIEYVGRAVATRSNGGGTASPKKLQISPYYLSQLLHFDVMDPRSPTVSLNVVGANLRQEKLSDYRDQGFAQLVHVTEKTDDPRPIYKGAAAGNQDGGSLRQTQIFPSKLQPSIFAMIGIDIYVGAALDAFTFHFHNWSTNARSTVHVGPPQNDKVPNCQFAIREAADSIARLELRCGAWIDAVNIIMTSGAQSGWYGNVEGGSQKVLEAPQGQEIVGLFCSAGQWCDSIGILIR</sequence>
<dbReference type="SUPFAM" id="SSF51101">
    <property type="entry name" value="Mannose-binding lectins"/>
    <property type="match status" value="1"/>
</dbReference>
<dbReference type="GO" id="GO:0005737">
    <property type="term" value="C:cytoplasm"/>
    <property type="evidence" value="ECO:0007669"/>
    <property type="project" value="TreeGrafter"/>
</dbReference>
<dbReference type="AlphaFoldDB" id="A0A316YGK1"/>
<dbReference type="PANTHER" id="PTHR21054">
    <property type="entry name" value="ZINC METALLOPROTEINASE-RELATED"/>
    <property type="match status" value="1"/>
</dbReference>